<dbReference type="RefSeq" id="XP_034102585.1">
    <property type="nucleotide sequence ID" value="XM_034246694.2"/>
</dbReference>
<dbReference type="OrthoDB" id="7752111at2759"/>
<keyword evidence="1" id="KW-1185">Reference proteome</keyword>
<dbReference type="PANTHER" id="PTHR21391:SF0">
    <property type="entry name" value="AT04489P-RELATED"/>
    <property type="match status" value="1"/>
</dbReference>
<proteinExistence type="predicted"/>
<evidence type="ECO:0000313" key="2">
    <source>
        <dbReference type="RefSeq" id="XP_034102585.1"/>
    </source>
</evidence>
<organism evidence="1 2">
    <name type="scientific">Drosophila albomicans</name>
    <name type="common">Fruit fly</name>
    <dbReference type="NCBI Taxonomy" id="7291"/>
    <lineage>
        <taxon>Eukaryota</taxon>
        <taxon>Metazoa</taxon>
        <taxon>Ecdysozoa</taxon>
        <taxon>Arthropoda</taxon>
        <taxon>Hexapoda</taxon>
        <taxon>Insecta</taxon>
        <taxon>Pterygota</taxon>
        <taxon>Neoptera</taxon>
        <taxon>Endopterygota</taxon>
        <taxon>Diptera</taxon>
        <taxon>Brachycera</taxon>
        <taxon>Muscomorpha</taxon>
        <taxon>Ephydroidea</taxon>
        <taxon>Drosophilidae</taxon>
        <taxon>Drosophila</taxon>
    </lineage>
</organism>
<sequence>MAVPHWMKIGWNDDIQQKMFRDWGIYYSYRRLNDTANYYYDNSLQISPNDYMTLYRRSQSHRKAALIESALVDARKAGQMAMKSRGPNVNINLEICSQLFELNQFEASKVELQNNLKFFKGNEVQSFRKRLVVVNDVIEDVTGKAMSLLFLRNQKLIQRVDEITKAKAIRDGRPLWRRLRDQGKCDVVSIPEIEEEILSPLEIARIRLAFNVVHQTYMNNSWYDILFMKLLRKNPSLLLEQCKRSKEIMEDISTKQYEIVRQFMKMLQSRSPLYLVKYLKSLGKNNAAYFFRIQSQTHRNMLSDLRQIRKMRKEKKIKKLSDYVEKIMSQYYVKKTNRVMCWKFEFINEVYNILALALSDQYYAPNKFNVDEPSALLDLLKLPIDKTKDITPFVFGDRSTYQEGTDQDIEGRKFRKLLTHFELRIRFAKFHIEKCYLYHQVASKHLSQGHYDECCFYARLSIKESRECNNALWNFLSIMLIVKANAVQYKVERTKEALDMAVDILEHINSPELNKFIDLCLHCNEEEYLLRLLAISSRISKTSKASSAYKNDE</sequence>
<dbReference type="AlphaFoldDB" id="A0A6P8WVU2"/>
<gene>
    <name evidence="2" type="primary">LOC117567009</name>
</gene>
<dbReference type="Proteomes" id="UP000515160">
    <property type="component" value="Chromosome 3"/>
</dbReference>
<dbReference type="InterPro" id="IPR011990">
    <property type="entry name" value="TPR-like_helical_dom_sf"/>
</dbReference>
<evidence type="ECO:0000313" key="1">
    <source>
        <dbReference type="Proteomes" id="UP000515160"/>
    </source>
</evidence>
<name>A0A6P8WVU2_DROAB</name>
<protein>
    <submittedName>
        <fullName evidence="2">Uncharacterized protein LOC117567009 isoform X1</fullName>
    </submittedName>
</protein>
<dbReference type="GeneID" id="117567009"/>
<reference evidence="2" key="1">
    <citation type="submission" date="2025-08" db="UniProtKB">
        <authorList>
            <consortium name="RefSeq"/>
        </authorList>
    </citation>
    <scope>IDENTIFICATION</scope>
    <source>
        <strain evidence="2">15112-1751.03</strain>
        <tissue evidence="2">Whole Adult</tissue>
    </source>
</reference>
<accession>A0A6P8WVU2</accession>
<dbReference type="PANTHER" id="PTHR21391">
    <property type="entry name" value="AT04489P-RELATED"/>
    <property type="match status" value="1"/>
</dbReference>
<dbReference type="SUPFAM" id="SSF48452">
    <property type="entry name" value="TPR-like"/>
    <property type="match status" value="1"/>
</dbReference>